<accession>A0A5B8IQL6</accession>
<feature type="transmembrane region" description="Helical" evidence="7">
    <location>
        <begin position="159"/>
        <end position="178"/>
    </location>
</feature>
<organism evidence="8">
    <name type="scientific">Mimiviridae sp. ChoanoV1</name>
    <dbReference type="NCBI Taxonomy" id="2596887"/>
    <lineage>
        <taxon>Viruses</taxon>
        <taxon>Varidnaviria</taxon>
        <taxon>Bamfordvirae</taxon>
        <taxon>Nucleocytoviricota</taxon>
        <taxon>Megaviricetes</taxon>
        <taxon>Imitervirales</taxon>
        <taxon>Schizomimiviridae</taxon>
    </lineage>
</organism>
<dbReference type="Pfam" id="PF01679">
    <property type="entry name" value="Pmp3"/>
    <property type="match status" value="1"/>
</dbReference>
<dbReference type="InterPro" id="IPR000612">
    <property type="entry name" value="PMP3"/>
</dbReference>
<evidence type="ECO:0000256" key="5">
    <source>
        <dbReference type="ARBA" id="ARBA00023136"/>
    </source>
</evidence>
<keyword evidence="4 7" id="KW-1133">Transmembrane helix</keyword>
<evidence type="ECO:0000256" key="2">
    <source>
        <dbReference type="ARBA" id="ARBA00009530"/>
    </source>
</evidence>
<proteinExistence type="inferred from homology"/>
<evidence type="ECO:0000313" key="8">
    <source>
        <dbReference type="EMBL" id="QDY52264.1"/>
    </source>
</evidence>
<evidence type="ECO:0000256" key="4">
    <source>
        <dbReference type="ARBA" id="ARBA00022989"/>
    </source>
</evidence>
<keyword evidence="5 7" id="KW-0472">Membrane</keyword>
<name>A0A5B8IQL6_9VIRU</name>
<dbReference type="GO" id="GO:0016020">
    <property type="term" value="C:membrane"/>
    <property type="evidence" value="ECO:0007669"/>
    <property type="project" value="UniProtKB-SubCell"/>
</dbReference>
<sequence length="333" mass="38023">MIYLNMIQKKKTLIEKFDSKTVASGMKSQVHSTTQSDSDNRLQGASHTTQVFCRKNIDDKKEDIDNRLKVSNKGYASQRKRIEFRPDEEQSMSDFSKYNPFFLALAVLNFFIQIIGEILSIFTWLIKETFNWTYDMIVPRNMLNKLGIKVGTKYCVNKIYWRYFLTLLCPPAGVFMAYGFSGWVQLIICCILSLLYYIPGLVYAIIVMNRSDIAEHIETSLFGSCQDVPTKLFISDKDNEPKCGRVAGEKCYVNGGLPVPNNPNVKSCCLQPVYNPDDQRWYRGESIALNPKGEEISTYEEGELMCKPVKFNFFKTEEGAGVCVFKSTGRPST</sequence>
<dbReference type="EMBL" id="MK250089">
    <property type="protein sequence ID" value="QDY52264.1"/>
    <property type="molecule type" value="Genomic_DNA"/>
</dbReference>
<evidence type="ECO:0000256" key="3">
    <source>
        <dbReference type="ARBA" id="ARBA00022692"/>
    </source>
</evidence>
<protein>
    <submittedName>
        <fullName evidence="8">Proteolipid membrane potential modulator</fullName>
    </submittedName>
</protein>
<gene>
    <name evidence="8" type="ORF">5_61</name>
</gene>
<comment type="subcellular location">
    <subcellularLocation>
        <location evidence="1">Membrane</location>
    </subcellularLocation>
</comment>
<comment type="similarity">
    <text evidence="2">Belongs to the UPF0057 (PMP3) family.</text>
</comment>
<keyword evidence="3 7" id="KW-0812">Transmembrane</keyword>
<feature type="transmembrane region" description="Helical" evidence="7">
    <location>
        <begin position="101"/>
        <end position="126"/>
    </location>
</feature>
<evidence type="ECO:0000256" key="6">
    <source>
        <dbReference type="SAM" id="MobiDB-lite"/>
    </source>
</evidence>
<reference evidence="8" key="1">
    <citation type="submission" date="2018-11" db="EMBL/GenBank/DDBJ databases">
        <title>A distinct lineage of giant viruses engineers rhodopsin photosystems in predatory marine eukaryotes.</title>
        <authorList>
            <person name="Needham D.M."/>
            <person name="Yoshizawa S."/>
            <person name="Hosaka T."/>
            <person name="Poirier C."/>
            <person name="Choi C.-J."/>
            <person name="Hehenberger E."/>
            <person name="Irwin N.A.T."/>
            <person name="Wilken S."/>
            <person name="Yung C.-M."/>
            <person name="Bachy C."/>
            <person name="Kurihara R."/>
            <person name="Nakajima Y."/>
            <person name="Kojima K."/>
            <person name="Kimura-Someya T."/>
            <person name="Leonard G."/>
            <person name="Malmstrom R.R."/>
            <person name="Mende D."/>
            <person name="Olson D.K."/>
            <person name="Sudo Y."/>
            <person name="Sudek S."/>
            <person name="Richards T.A."/>
            <person name="DeLong E.F."/>
            <person name="Keeling P.J."/>
            <person name="Santoro A.E."/>
            <person name="Shirouzu M."/>
            <person name="Iwasaki W."/>
            <person name="Worden A.Z."/>
        </authorList>
    </citation>
    <scope>NUCLEOTIDE SEQUENCE</scope>
</reference>
<feature type="transmembrane region" description="Helical" evidence="7">
    <location>
        <begin position="184"/>
        <end position="206"/>
    </location>
</feature>
<feature type="region of interest" description="Disordered" evidence="6">
    <location>
        <begin position="28"/>
        <end position="47"/>
    </location>
</feature>
<evidence type="ECO:0000256" key="1">
    <source>
        <dbReference type="ARBA" id="ARBA00004370"/>
    </source>
</evidence>
<evidence type="ECO:0000256" key="7">
    <source>
        <dbReference type="SAM" id="Phobius"/>
    </source>
</evidence>